<proteinExistence type="predicted"/>
<reference evidence="2 3" key="1">
    <citation type="journal article" date="2020" name="Nat. Food">
        <title>A phased Vanilla planifolia genome enables genetic improvement of flavour and production.</title>
        <authorList>
            <person name="Hasing T."/>
            <person name="Tang H."/>
            <person name="Brym M."/>
            <person name="Khazi F."/>
            <person name="Huang T."/>
            <person name="Chambers A.H."/>
        </authorList>
    </citation>
    <scope>NUCLEOTIDE SEQUENCE [LARGE SCALE GENOMIC DNA]</scope>
    <source>
        <tissue evidence="2">Leaf</tissue>
    </source>
</reference>
<dbReference type="EMBL" id="JADCNM010000005">
    <property type="protein sequence ID" value="KAG0482340.1"/>
    <property type="molecule type" value="Genomic_DNA"/>
</dbReference>
<comment type="caution">
    <text evidence="2">The sequence shown here is derived from an EMBL/GenBank/DDBJ whole genome shotgun (WGS) entry which is preliminary data.</text>
</comment>
<dbReference type="AlphaFoldDB" id="A0A835R6F7"/>
<feature type="region of interest" description="Disordered" evidence="1">
    <location>
        <begin position="42"/>
        <end position="69"/>
    </location>
</feature>
<evidence type="ECO:0000313" key="3">
    <source>
        <dbReference type="Proteomes" id="UP000639772"/>
    </source>
</evidence>
<dbReference type="Proteomes" id="UP000639772">
    <property type="component" value="Unassembled WGS sequence"/>
</dbReference>
<name>A0A835R6F7_VANPL</name>
<gene>
    <name evidence="2" type="ORF">HPP92_010424</name>
</gene>
<accession>A0A835R6F7</accession>
<sequence length="69" mass="7587">MSGGEEAESSKVTGNPKLWKVEFGEPAWSGFVQSDDVEVPWPRDQWFHGSRGGDSGAPSREAICRRNPP</sequence>
<evidence type="ECO:0000256" key="1">
    <source>
        <dbReference type="SAM" id="MobiDB-lite"/>
    </source>
</evidence>
<protein>
    <submittedName>
        <fullName evidence="2">Uncharacterized protein</fullName>
    </submittedName>
</protein>
<evidence type="ECO:0000313" key="2">
    <source>
        <dbReference type="EMBL" id="KAG0482340.1"/>
    </source>
</evidence>
<organism evidence="2 3">
    <name type="scientific">Vanilla planifolia</name>
    <name type="common">Vanilla</name>
    <dbReference type="NCBI Taxonomy" id="51239"/>
    <lineage>
        <taxon>Eukaryota</taxon>
        <taxon>Viridiplantae</taxon>
        <taxon>Streptophyta</taxon>
        <taxon>Embryophyta</taxon>
        <taxon>Tracheophyta</taxon>
        <taxon>Spermatophyta</taxon>
        <taxon>Magnoliopsida</taxon>
        <taxon>Liliopsida</taxon>
        <taxon>Asparagales</taxon>
        <taxon>Orchidaceae</taxon>
        <taxon>Vanilloideae</taxon>
        <taxon>Vanilleae</taxon>
        <taxon>Vanilla</taxon>
    </lineage>
</organism>